<protein>
    <submittedName>
        <fullName evidence="3">Amidase</fullName>
    </submittedName>
</protein>
<dbReference type="KEGG" id="vbh:CMV30_12805"/>
<evidence type="ECO:0000313" key="4">
    <source>
        <dbReference type="Proteomes" id="UP000217265"/>
    </source>
</evidence>
<gene>
    <name evidence="3" type="ORF">CMV30_12805</name>
</gene>
<dbReference type="Gene3D" id="3.90.1300.10">
    <property type="entry name" value="Amidase signature (AS) domain"/>
    <property type="match status" value="1"/>
</dbReference>
<dbReference type="OrthoDB" id="9811471at2"/>
<accession>A0A290QLB8</accession>
<dbReference type="Pfam" id="PF01425">
    <property type="entry name" value="Amidase"/>
    <property type="match status" value="1"/>
</dbReference>
<evidence type="ECO:0000313" key="3">
    <source>
        <dbReference type="EMBL" id="ATC64772.1"/>
    </source>
</evidence>
<reference evidence="3 4" key="1">
    <citation type="submission" date="2017-09" db="EMBL/GenBank/DDBJ databases">
        <title>Complete genome sequence of Verrucomicrobial strain HZ-65, isolated from freshwater.</title>
        <authorList>
            <person name="Choi A."/>
        </authorList>
    </citation>
    <scope>NUCLEOTIDE SEQUENCE [LARGE SCALE GENOMIC DNA]</scope>
    <source>
        <strain evidence="3 4">HZ-65</strain>
    </source>
</reference>
<feature type="domain" description="Amidase" evidence="2">
    <location>
        <begin position="49"/>
        <end position="503"/>
    </location>
</feature>
<name>A0A290QLB8_9BACT</name>
<keyword evidence="1" id="KW-0732">Signal</keyword>
<dbReference type="Proteomes" id="UP000217265">
    <property type="component" value="Chromosome"/>
</dbReference>
<dbReference type="SUPFAM" id="SSF75304">
    <property type="entry name" value="Amidase signature (AS) enzymes"/>
    <property type="match status" value="1"/>
</dbReference>
<dbReference type="PANTHER" id="PTHR42678">
    <property type="entry name" value="AMIDASE"/>
    <property type="match status" value="1"/>
</dbReference>
<dbReference type="PANTHER" id="PTHR42678:SF34">
    <property type="entry name" value="OS04G0183300 PROTEIN"/>
    <property type="match status" value="1"/>
</dbReference>
<keyword evidence="4" id="KW-1185">Reference proteome</keyword>
<sequence length="533" mass="56633">MRLSRVLLIAAAFTSAAHTFTRAAELDLSTATILDLQKAYDAGLTSEKVVEVYLKRIAAYDQAGPKLNAILTLHPKALELARALDAERKAKGPRSLMHGVPVLVKDNYDTFDLATTGGAKALAGTVPFRDAFTIARLRAAGAIILAKTNLDEFARGATGTSSLGGQVLNPYNLEKIPGGSSGGSGAGVTALFGWVGLGTETGSSIRNPSTKANLVGFAPSEGLVSRAGIIPISITYDRAGPMARSVTDAAITMSIMAGTDASDLFSYKGLGKTPSDNYLSSLKKDGLKGARIGVVRELFGTEDADKPAVELIEAAIKKLKDAGAVVIDPLPVGANLWDLVRETNYGNAENRVALEAYFASRGPQFPIKTIPDLVKGGVIGRLQKRYDEEQSAAEPTGNAEYIAKLEGRFVLQKFVHELMDRWQVDVLVYPHETKPVRTIADAVPNKGETPTPPNDARSRVAGNGNRISTASGMPAMTVPAGFNTDGVPVGLEILARLYDEPTLIKVAYAYEQANPQRKLPATTPLLGIEKITY</sequence>
<dbReference type="EMBL" id="CP023344">
    <property type="protein sequence ID" value="ATC64772.1"/>
    <property type="molecule type" value="Genomic_DNA"/>
</dbReference>
<proteinExistence type="predicted"/>
<evidence type="ECO:0000259" key="2">
    <source>
        <dbReference type="Pfam" id="PF01425"/>
    </source>
</evidence>
<evidence type="ECO:0000256" key="1">
    <source>
        <dbReference type="SAM" id="SignalP"/>
    </source>
</evidence>
<dbReference type="InterPro" id="IPR023631">
    <property type="entry name" value="Amidase_dom"/>
</dbReference>
<dbReference type="InterPro" id="IPR036928">
    <property type="entry name" value="AS_sf"/>
</dbReference>
<dbReference type="RefSeq" id="WP_096056403.1">
    <property type="nucleotide sequence ID" value="NZ_CP023344.1"/>
</dbReference>
<dbReference type="AlphaFoldDB" id="A0A290QLB8"/>
<feature type="signal peptide" evidence="1">
    <location>
        <begin position="1"/>
        <end position="23"/>
    </location>
</feature>
<feature type="chain" id="PRO_5012832403" evidence="1">
    <location>
        <begin position="24"/>
        <end position="533"/>
    </location>
</feature>
<organism evidence="3 4">
    <name type="scientific">Nibricoccus aquaticus</name>
    <dbReference type="NCBI Taxonomy" id="2576891"/>
    <lineage>
        <taxon>Bacteria</taxon>
        <taxon>Pseudomonadati</taxon>
        <taxon>Verrucomicrobiota</taxon>
        <taxon>Opitutia</taxon>
        <taxon>Opitutales</taxon>
        <taxon>Opitutaceae</taxon>
        <taxon>Nibricoccus</taxon>
    </lineage>
</organism>